<dbReference type="PANTHER" id="PTHR30146">
    <property type="entry name" value="LACI-RELATED TRANSCRIPTIONAL REPRESSOR"/>
    <property type="match status" value="1"/>
</dbReference>
<protein>
    <submittedName>
        <fullName evidence="5">Transcriptional regulator, LacI family</fullName>
    </submittedName>
</protein>
<proteinExistence type="predicted"/>
<dbReference type="GO" id="GO:0000976">
    <property type="term" value="F:transcription cis-regulatory region binding"/>
    <property type="evidence" value="ECO:0007669"/>
    <property type="project" value="TreeGrafter"/>
</dbReference>
<dbReference type="OrthoDB" id="9785139at2"/>
<evidence type="ECO:0000256" key="1">
    <source>
        <dbReference type="ARBA" id="ARBA00023015"/>
    </source>
</evidence>
<dbReference type="Pfam" id="PF13377">
    <property type="entry name" value="Peripla_BP_3"/>
    <property type="match status" value="1"/>
</dbReference>
<dbReference type="InterPro" id="IPR028082">
    <property type="entry name" value="Peripla_BP_I"/>
</dbReference>
<dbReference type="SMART" id="SM00354">
    <property type="entry name" value="HTH_LACI"/>
    <property type="match status" value="1"/>
</dbReference>
<keyword evidence="2" id="KW-0238">DNA-binding</keyword>
<dbReference type="PROSITE" id="PS00356">
    <property type="entry name" value="HTH_LACI_1"/>
    <property type="match status" value="1"/>
</dbReference>
<dbReference type="CDD" id="cd06267">
    <property type="entry name" value="PBP1_LacI_sugar_binding-like"/>
    <property type="match status" value="1"/>
</dbReference>
<dbReference type="Proteomes" id="UP000199529">
    <property type="component" value="Unassembled WGS sequence"/>
</dbReference>
<gene>
    <name evidence="5" type="ORF">SAMN05216215_1001289</name>
</gene>
<dbReference type="CDD" id="cd01392">
    <property type="entry name" value="HTH_LacI"/>
    <property type="match status" value="1"/>
</dbReference>
<dbReference type="AlphaFoldDB" id="A0A1H2R6V0"/>
<reference evidence="6" key="1">
    <citation type="submission" date="2016-10" db="EMBL/GenBank/DDBJ databases">
        <authorList>
            <person name="Varghese N."/>
            <person name="Submissions S."/>
        </authorList>
    </citation>
    <scope>NUCLEOTIDE SEQUENCE [LARGE SCALE GENOMIC DNA]</scope>
    <source>
        <strain evidence="6">CGMCC 4.3530</strain>
    </source>
</reference>
<dbReference type="PROSITE" id="PS50932">
    <property type="entry name" value="HTH_LACI_2"/>
    <property type="match status" value="1"/>
</dbReference>
<dbReference type="Gene3D" id="3.40.50.2300">
    <property type="match status" value="2"/>
</dbReference>
<evidence type="ECO:0000313" key="6">
    <source>
        <dbReference type="Proteomes" id="UP000199529"/>
    </source>
</evidence>
<dbReference type="PANTHER" id="PTHR30146:SF109">
    <property type="entry name" value="HTH-TYPE TRANSCRIPTIONAL REGULATOR GALS"/>
    <property type="match status" value="1"/>
</dbReference>
<sequence length="329" mass="35616">MAAPVRRPTIKDVARAAQVSYQTVSRAINDKPDIDPETKRRVLAAAERLGYRPSRHARALVKPHPSTIGLVIPDLTNPFFPEVMAGLIDSAATRGWQVNVVSSAGPADEADVLRSFAAEVDALVGYFNHLDPSPAELDVDIPVVLLDAEDEAPRRGAVAVNVDAGVRAGVRHLLDRGHRALGMIDCATSCDRHQRRRSFVRALGENGIELPADAIEQAEQSIPDAERATHRLLDRRPGTTAIFAFNDLTAVGVVRALHARGLRVPQDCAVLGFDGLALGELITPPLTTLHIDKRRLGSLAVDEVERLLARQEEAASVELVPELVVREST</sequence>
<dbReference type="STRING" id="418495.SAMN05216215_1001289"/>
<name>A0A1H2R6V0_9PSEU</name>
<evidence type="ECO:0000256" key="3">
    <source>
        <dbReference type="ARBA" id="ARBA00023163"/>
    </source>
</evidence>
<organism evidence="5 6">
    <name type="scientific">Saccharopolyspora shandongensis</name>
    <dbReference type="NCBI Taxonomy" id="418495"/>
    <lineage>
        <taxon>Bacteria</taxon>
        <taxon>Bacillati</taxon>
        <taxon>Actinomycetota</taxon>
        <taxon>Actinomycetes</taxon>
        <taxon>Pseudonocardiales</taxon>
        <taxon>Pseudonocardiaceae</taxon>
        <taxon>Saccharopolyspora</taxon>
    </lineage>
</organism>
<dbReference type="SUPFAM" id="SSF53822">
    <property type="entry name" value="Periplasmic binding protein-like I"/>
    <property type="match status" value="1"/>
</dbReference>
<feature type="domain" description="HTH lacI-type" evidence="4">
    <location>
        <begin position="8"/>
        <end position="62"/>
    </location>
</feature>
<dbReference type="InterPro" id="IPR046335">
    <property type="entry name" value="LacI/GalR-like_sensor"/>
</dbReference>
<keyword evidence="3" id="KW-0804">Transcription</keyword>
<dbReference type="Gene3D" id="1.10.260.40">
    <property type="entry name" value="lambda repressor-like DNA-binding domains"/>
    <property type="match status" value="1"/>
</dbReference>
<dbReference type="InterPro" id="IPR000843">
    <property type="entry name" value="HTH_LacI"/>
</dbReference>
<dbReference type="Pfam" id="PF00356">
    <property type="entry name" value="LacI"/>
    <property type="match status" value="1"/>
</dbReference>
<keyword evidence="6" id="KW-1185">Reference proteome</keyword>
<dbReference type="SUPFAM" id="SSF47413">
    <property type="entry name" value="lambda repressor-like DNA-binding domains"/>
    <property type="match status" value="1"/>
</dbReference>
<evidence type="ECO:0000259" key="4">
    <source>
        <dbReference type="PROSITE" id="PS50932"/>
    </source>
</evidence>
<dbReference type="EMBL" id="FNOK01000001">
    <property type="protein sequence ID" value="SDW14574.1"/>
    <property type="molecule type" value="Genomic_DNA"/>
</dbReference>
<accession>A0A1H2R6V0</accession>
<dbReference type="GO" id="GO:0003700">
    <property type="term" value="F:DNA-binding transcription factor activity"/>
    <property type="evidence" value="ECO:0007669"/>
    <property type="project" value="TreeGrafter"/>
</dbReference>
<keyword evidence="1" id="KW-0805">Transcription regulation</keyword>
<dbReference type="InterPro" id="IPR010982">
    <property type="entry name" value="Lambda_DNA-bd_dom_sf"/>
</dbReference>
<evidence type="ECO:0000256" key="2">
    <source>
        <dbReference type="ARBA" id="ARBA00023125"/>
    </source>
</evidence>
<evidence type="ECO:0000313" key="5">
    <source>
        <dbReference type="EMBL" id="SDW14574.1"/>
    </source>
</evidence>